<evidence type="ECO:0000313" key="1">
    <source>
        <dbReference type="EMBL" id="KAE9603287.1"/>
    </source>
</evidence>
<sequence length="66" mass="7035">MKTCKIMMLLFTIYILATLVSGHSVMAESVVEDVAAIPPTPMESAGLHHGVSAAFSVMAIVVAWFI</sequence>
<name>A0A6A4PP06_LUPAL</name>
<dbReference type="Proteomes" id="UP000447434">
    <property type="component" value="Chromosome 12"/>
</dbReference>
<dbReference type="OrthoDB" id="1735085at2759"/>
<protein>
    <submittedName>
        <fullName evidence="1">Uncharacterized protein</fullName>
    </submittedName>
</protein>
<comment type="caution">
    <text evidence="1">The sequence shown here is derived from an EMBL/GenBank/DDBJ whole genome shotgun (WGS) entry which is preliminary data.</text>
</comment>
<dbReference type="AlphaFoldDB" id="A0A6A4PP06"/>
<organism evidence="1 2">
    <name type="scientific">Lupinus albus</name>
    <name type="common">White lupine</name>
    <name type="synonym">Lupinus termis</name>
    <dbReference type="NCBI Taxonomy" id="3870"/>
    <lineage>
        <taxon>Eukaryota</taxon>
        <taxon>Viridiplantae</taxon>
        <taxon>Streptophyta</taxon>
        <taxon>Embryophyta</taxon>
        <taxon>Tracheophyta</taxon>
        <taxon>Spermatophyta</taxon>
        <taxon>Magnoliopsida</taxon>
        <taxon>eudicotyledons</taxon>
        <taxon>Gunneridae</taxon>
        <taxon>Pentapetalae</taxon>
        <taxon>rosids</taxon>
        <taxon>fabids</taxon>
        <taxon>Fabales</taxon>
        <taxon>Fabaceae</taxon>
        <taxon>Papilionoideae</taxon>
        <taxon>50 kb inversion clade</taxon>
        <taxon>genistoids sensu lato</taxon>
        <taxon>core genistoids</taxon>
        <taxon>Genisteae</taxon>
        <taxon>Lupinus</taxon>
    </lineage>
</organism>
<accession>A0A6A4PP06</accession>
<proteinExistence type="predicted"/>
<evidence type="ECO:0000313" key="2">
    <source>
        <dbReference type="Proteomes" id="UP000447434"/>
    </source>
</evidence>
<reference evidence="2" key="1">
    <citation type="journal article" date="2020" name="Nat. Commun.">
        <title>Genome sequence of the cluster root forming white lupin.</title>
        <authorList>
            <person name="Hufnagel B."/>
            <person name="Marques A."/>
            <person name="Soriano A."/>
            <person name="Marques L."/>
            <person name="Divol F."/>
            <person name="Doumas P."/>
            <person name="Sallet E."/>
            <person name="Mancinotti D."/>
            <person name="Carrere S."/>
            <person name="Marande W."/>
            <person name="Arribat S."/>
            <person name="Keller J."/>
            <person name="Huneau C."/>
            <person name="Blein T."/>
            <person name="Aime D."/>
            <person name="Laguerre M."/>
            <person name="Taylor J."/>
            <person name="Schubert V."/>
            <person name="Nelson M."/>
            <person name="Geu-Flores F."/>
            <person name="Crespi M."/>
            <person name="Gallardo-Guerrero K."/>
            <person name="Delaux P.-M."/>
            <person name="Salse J."/>
            <person name="Berges H."/>
            <person name="Guyot R."/>
            <person name="Gouzy J."/>
            <person name="Peret B."/>
        </authorList>
    </citation>
    <scope>NUCLEOTIDE SEQUENCE [LARGE SCALE GENOMIC DNA]</scope>
    <source>
        <strain evidence="2">cv. Amiga</strain>
    </source>
</reference>
<keyword evidence="2" id="KW-1185">Reference proteome</keyword>
<dbReference type="EMBL" id="WOCE01000012">
    <property type="protein sequence ID" value="KAE9603287.1"/>
    <property type="molecule type" value="Genomic_DNA"/>
</dbReference>
<gene>
    <name evidence="1" type="ORF">Lalb_Chr12g0208921</name>
</gene>